<dbReference type="SUPFAM" id="SSF51556">
    <property type="entry name" value="Metallo-dependent hydrolases"/>
    <property type="match status" value="1"/>
</dbReference>
<evidence type="ECO:0000313" key="3">
    <source>
        <dbReference type="EMBL" id="SNT36137.1"/>
    </source>
</evidence>
<dbReference type="InterPro" id="IPR032466">
    <property type="entry name" value="Metal_Hydrolase"/>
</dbReference>
<dbReference type="RefSeq" id="WP_176444437.1">
    <property type="nucleotide sequence ID" value="NZ_FZOW01000015.1"/>
</dbReference>
<dbReference type="GO" id="GO:0016787">
    <property type="term" value="F:hydrolase activity"/>
    <property type="evidence" value="ECO:0007669"/>
    <property type="project" value="UniProtKB-KW"/>
</dbReference>
<proteinExistence type="predicted"/>
<accession>A0A239LZV7</accession>
<dbReference type="PANTHER" id="PTHR21240">
    <property type="entry name" value="2-AMINO-3-CARBOXYLMUCONATE-6-SEMIALDEHYDE DECARBOXYLASE"/>
    <property type="match status" value="1"/>
</dbReference>
<keyword evidence="4" id="KW-1185">Reference proteome</keyword>
<sequence length="366" mass="41252">MTIHQDRPPLVDCDVHPLVKGVESIFPYVSASWRRHFETRGARMYARARDRYNHPNRTYRMDAVPESGGPAGSDRDFTLENHMSPFNIASALLLPQEPYGVTTWSDASAAGAFCAGVNDYFLETWVDYDTRFNLAISVSPHDPIMAAAEIRRRGHDVGVIGIQLLLNEQMMGSQWFDPIYEAASEVGLPIVLHQTGNEGCYTTSQGPAGGVPRSYGERHVILTQVGAANVVDMVTNGAFERFPDLQVVMVEWGFSWLSSLLPRMDYLWEQDPDAAPLIKKAPSAYVAEHFTFTTQPLDEPDTRAELESLFRIKDIDRMLLFSSDYPHYDTDDPDFVIRRIPKSMRTGVSYENAVRVFGDRVLRSTH</sequence>
<dbReference type="PANTHER" id="PTHR21240:SF28">
    <property type="entry name" value="ISO-OROTATE DECARBOXYLASE (EUROFUNG)"/>
    <property type="match status" value="1"/>
</dbReference>
<dbReference type="GO" id="GO:0016831">
    <property type="term" value="F:carboxy-lyase activity"/>
    <property type="evidence" value="ECO:0007669"/>
    <property type="project" value="InterPro"/>
</dbReference>
<dbReference type="Gene3D" id="3.20.20.140">
    <property type="entry name" value="Metal-dependent hydrolases"/>
    <property type="match status" value="1"/>
</dbReference>
<organism evidence="3 4">
    <name type="scientific">Rhodococcoides kyotonense</name>
    <dbReference type="NCBI Taxonomy" id="398843"/>
    <lineage>
        <taxon>Bacteria</taxon>
        <taxon>Bacillati</taxon>
        <taxon>Actinomycetota</taxon>
        <taxon>Actinomycetes</taxon>
        <taxon>Mycobacteriales</taxon>
        <taxon>Nocardiaceae</taxon>
        <taxon>Rhodococcoides</taxon>
    </lineage>
</organism>
<evidence type="ECO:0000256" key="1">
    <source>
        <dbReference type="ARBA" id="ARBA00023239"/>
    </source>
</evidence>
<dbReference type="Pfam" id="PF04909">
    <property type="entry name" value="Amidohydro_2"/>
    <property type="match status" value="1"/>
</dbReference>
<dbReference type="InterPro" id="IPR006680">
    <property type="entry name" value="Amidohydro-rel"/>
</dbReference>
<keyword evidence="3" id="KW-0378">Hydrolase</keyword>
<evidence type="ECO:0000259" key="2">
    <source>
        <dbReference type="Pfam" id="PF04909"/>
    </source>
</evidence>
<dbReference type="AlphaFoldDB" id="A0A239LZV7"/>
<name>A0A239LZV7_9NOCA</name>
<protein>
    <submittedName>
        <fullName evidence="3">Predicted metal-dependent hydrolase, TIM-barrel fold</fullName>
    </submittedName>
</protein>
<feature type="domain" description="Amidohydrolase-related" evidence="2">
    <location>
        <begin position="12"/>
        <end position="358"/>
    </location>
</feature>
<keyword evidence="1" id="KW-0456">Lyase</keyword>
<dbReference type="InterPro" id="IPR032465">
    <property type="entry name" value="ACMSD"/>
</dbReference>
<gene>
    <name evidence="3" type="ORF">SAMN05421642_11567</name>
</gene>
<dbReference type="EMBL" id="FZOW01000015">
    <property type="protein sequence ID" value="SNT36137.1"/>
    <property type="molecule type" value="Genomic_DNA"/>
</dbReference>
<evidence type="ECO:0000313" key="4">
    <source>
        <dbReference type="Proteomes" id="UP000198327"/>
    </source>
</evidence>
<reference evidence="4" key="1">
    <citation type="submission" date="2017-06" db="EMBL/GenBank/DDBJ databases">
        <authorList>
            <person name="Varghese N."/>
            <person name="Submissions S."/>
        </authorList>
    </citation>
    <scope>NUCLEOTIDE SEQUENCE [LARGE SCALE GENOMIC DNA]</scope>
    <source>
        <strain evidence="4">JCM 23211</strain>
    </source>
</reference>
<dbReference type="GO" id="GO:0019748">
    <property type="term" value="P:secondary metabolic process"/>
    <property type="evidence" value="ECO:0007669"/>
    <property type="project" value="TreeGrafter"/>
</dbReference>
<dbReference type="GO" id="GO:0005737">
    <property type="term" value="C:cytoplasm"/>
    <property type="evidence" value="ECO:0007669"/>
    <property type="project" value="TreeGrafter"/>
</dbReference>
<dbReference type="Proteomes" id="UP000198327">
    <property type="component" value="Unassembled WGS sequence"/>
</dbReference>